<evidence type="ECO:0000313" key="3">
    <source>
        <dbReference type="EMBL" id="PWN45610.1"/>
    </source>
</evidence>
<dbReference type="InterPro" id="IPR032675">
    <property type="entry name" value="LRR_dom_sf"/>
</dbReference>
<dbReference type="GO" id="GO:0035556">
    <property type="term" value="P:intracellular signal transduction"/>
    <property type="evidence" value="ECO:0007669"/>
    <property type="project" value="InterPro"/>
</dbReference>
<dbReference type="OrthoDB" id="660555at2759"/>
<dbReference type="InterPro" id="IPR051092">
    <property type="entry name" value="FYVE_RhoGEF_PH"/>
</dbReference>
<evidence type="ECO:0000313" key="4">
    <source>
        <dbReference type="Proteomes" id="UP000245783"/>
    </source>
</evidence>
<feature type="compositionally biased region" description="Low complexity" evidence="1">
    <location>
        <begin position="227"/>
        <end position="241"/>
    </location>
</feature>
<feature type="compositionally biased region" description="Basic and acidic residues" evidence="1">
    <location>
        <begin position="637"/>
        <end position="646"/>
    </location>
</feature>
<dbReference type="EMBL" id="KZ819354">
    <property type="protein sequence ID" value="PWN45610.1"/>
    <property type="molecule type" value="Genomic_DNA"/>
</dbReference>
<feature type="domain" description="DH" evidence="2">
    <location>
        <begin position="1267"/>
        <end position="1507"/>
    </location>
</feature>
<feature type="compositionally biased region" description="Low complexity" evidence="1">
    <location>
        <begin position="280"/>
        <end position="295"/>
    </location>
</feature>
<accession>A0A316W6S2</accession>
<feature type="compositionally biased region" description="Polar residues" evidence="1">
    <location>
        <begin position="34"/>
        <end position="46"/>
    </location>
</feature>
<name>A0A316W6S2_9BASI</name>
<dbReference type="InterPro" id="IPR035899">
    <property type="entry name" value="DBL_dom_sf"/>
</dbReference>
<dbReference type="InterPro" id="IPR000219">
    <property type="entry name" value="DH_dom"/>
</dbReference>
<feature type="compositionally biased region" description="Polar residues" evidence="1">
    <location>
        <begin position="261"/>
        <end position="279"/>
    </location>
</feature>
<feature type="compositionally biased region" description="Basic and acidic residues" evidence="1">
    <location>
        <begin position="494"/>
        <end position="508"/>
    </location>
</feature>
<feature type="compositionally biased region" description="Polar residues" evidence="1">
    <location>
        <begin position="1070"/>
        <end position="1084"/>
    </location>
</feature>
<sequence length="1683" mass="181830">MDPRVEVLPLFAGTPKRSASTRNVKGVGAVGSPLQRSETMNDSPTGAQARVDLSSPPARPPRAHSRSRPASPTPSSSASAAAVPSPTPKMQRTQRRSLSELRHRKQDSQDYVDALEGPLDHSSWSGRTSLERPSSELEGPLATVPLGSMVQHDPAQNNTMLLSHRFGQVFNDTLGQCTPATSSQSPDVAVQATTPCQLVRQQISPEALRAHRGRTRRRDASKSLQISTNALSTTASESSLAMPFSPDSPRSVLHASQWFSSDSDAGSNRFSRSSNWTDKSSMSITPPSDTISTSRTTSACTDLTCAQSDLVASTAQPSPTCEVSLANHGEFEKTTLDALTAGLGLQITPHRSPPNLLGQPDGVLIPSPGRGDALRELSPQTRLHHQTSPSLRHACALPPPQGPLPPLPVPARLTRPNLLRMQSDTGPTTTSMKLSQVTGLHSIGLSRPDRVTAPYARVFSAGAQPLEAVPASPTLSNSSSRKIRTSKALNGPELNRHLGELETLKRSDSYTSQTRHKHTASTSTCGGSYEASDDGFAVDRQPRRRGKSSTRAPLSAGPFPRERTSSLQQRVPSRLQTSSSAAELRTPAQPRVATTLNRQRSPRPNTSSGVTIEKPLEKVHGWLQEPLEDVPSANTTRAKDEGHADSLRPSTSMGIASPRSFQQSTSPTFANDDTSTIRSSRGLSSPQPAHRPSTSSSLQTRLVSPSEMLAREPSDYGRKSPDSSSRLTPSISSTLRRWRSNSAASSASTKRAADAKAQHAETFDQSQEAHNIVVDNDRMRTAGLSLAARPATSPHERSPPSFYQAPVSVFNAPMVETPLPPVEQLIAQDVSSVDLRGCQNMALPDWLKLSLPYISSTLIDLDISSAGLWELPAAMSMCSSLQTLNISRNNFGRIPTVVGDLQALTTLIADGVGANHLPEFLGGLKELKSLSVADNELSHLPSWMHTLKLERLCIDGNPMQPNWVRIVTPLLSHGASLRTQRPPSLHTSSTSTFKEGLFKNRVTGLVSSEDFSGPHSAPISRADPILPIVAAPLGPPSPASANAASFNSQSWRGRTSTKVGSLSEKAPLLTPSSAPARSMSSTNDSHTELAPPLTSARRPSVGNGLSTLLRRVGRKQSNAGLQGSPMLDEPPPMPIQIPQLPPSIQGVLPSPTLLSPEMEHSLSNIATDAHESETAILEKREQWRQISPDHSRRIRALMHYLKDLHDLSGVSSRMLDAGVSSPLEDPQVGDLPRQTFTRVHSRGDNSPKSAASDEAASTLLAKDDSVRRARILQEILSTEETYARQLQELVDLYVAPMRAFDQNGVPLVPPLEHGLIFMNVESISQLHRSLVPSLRAAVEPLLGTNAQPNASHDADLTAAAAQSVAQTFLSHAAFMKMYRQYVNGLDGAQVRVAAWLQSMPTVATSGRGSTPRPSTASEATPSALARKQVKRVRSFLQHAKADQRHSQINLESYLLLPVQRLPRYRLLLEDLVRYTPAHRVQYGENGFNPMVAALEAITELARGVNEAKRQNEQDQRLLAWQARAVGRWPNPLVLPHRRLLRDGPVTLTRVVKRKASVAVPAQMFANVDETDFFSDGAIGRTRTPSGADLIEIFALQQQLFAKALQLILCNDLLVAVAETCTSKESPAPIELYSEIQPLVPVKVTGQTTIRVVGKLCILYLDCGKAADARAWCSIINNAFSLSE</sequence>
<proteinExistence type="predicted"/>
<dbReference type="GeneID" id="37032425"/>
<dbReference type="PROSITE" id="PS00741">
    <property type="entry name" value="DH_1"/>
    <property type="match status" value="1"/>
</dbReference>
<organism evidence="3 4">
    <name type="scientific">Ceraceosorus guamensis</name>
    <dbReference type="NCBI Taxonomy" id="1522189"/>
    <lineage>
        <taxon>Eukaryota</taxon>
        <taxon>Fungi</taxon>
        <taxon>Dikarya</taxon>
        <taxon>Basidiomycota</taxon>
        <taxon>Ustilaginomycotina</taxon>
        <taxon>Exobasidiomycetes</taxon>
        <taxon>Ceraceosorales</taxon>
        <taxon>Ceraceosoraceae</taxon>
        <taxon>Ceraceosorus</taxon>
    </lineage>
</organism>
<feature type="region of interest" description="Disordered" evidence="1">
    <location>
        <begin position="1237"/>
        <end position="1257"/>
    </location>
</feature>
<dbReference type="STRING" id="1522189.A0A316W6S2"/>
<keyword evidence="4" id="KW-1185">Reference proteome</keyword>
<dbReference type="GO" id="GO:0005737">
    <property type="term" value="C:cytoplasm"/>
    <property type="evidence" value="ECO:0007669"/>
    <property type="project" value="TreeGrafter"/>
</dbReference>
<dbReference type="PANTHER" id="PTHR12673:SF270">
    <property type="entry name" value="FYVE-TYPE DOMAIN-CONTAINING PROTEIN"/>
    <property type="match status" value="1"/>
</dbReference>
<dbReference type="RefSeq" id="XP_025372770.1">
    <property type="nucleotide sequence ID" value="XM_025510555.1"/>
</dbReference>
<feature type="region of interest" description="Disordered" evidence="1">
    <location>
        <begin position="1"/>
        <end position="141"/>
    </location>
</feature>
<feature type="compositionally biased region" description="Polar residues" evidence="1">
    <location>
        <begin position="1049"/>
        <end position="1060"/>
    </location>
</feature>
<feature type="compositionally biased region" description="Polar residues" evidence="1">
    <location>
        <begin position="648"/>
        <end position="703"/>
    </location>
</feature>
<feature type="compositionally biased region" description="Basic residues" evidence="1">
    <location>
        <begin position="210"/>
        <end position="219"/>
    </location>
</feature>
<feature type="region of interest" description="Disordered" evidence="1">
    <location>
        <begin position="469"/>
        <end position="776"/>
    </location>
</feature>
<dbReference type="SUPFAM" id="SSF52058">
    <property type="entry name" value="L domain-like"/>
    <property type="match status" value="1"/>
</dbReference>
<feature type="region of interest" description="Disordered" evidence="1">
    <location>
        <begin position="204"/>
        <end position="248"/>
    </location>
</feature>
<feature type="compositionally biased region" description="Basic and acidic residues" evidence="1">
    <location>
        <begin position="709"/>
        <end position="721"/>
    </location>
</feature>
<evidence type="ECO:0000259" key="2">
    <source>
        <dbReference type="PROSITE" id="PS50010"/>
    </source>
</evidence>
<dbReference type="PROSITE" id="PS50010">
    <property type="entry name" value="DH_2"/>
    <property type="match status" value="1"/>
</dbReference>
<feature type="region of interest" description="Disordered" evidence="1">
    <location>
        <begin position="261"/>
        <end position="295"/>
    </location>
</feature>
<feature type="region of interest" description="Disordered" evidence="1">
    <location>
        <begin position="385"/>
        <end position="404"/>
    </location>
</feature>
<feature type="compositionally biased region" description="Low complexity" evidence="1">
    <location>
        <begin position="1039"/>
        <end position="1048"/>
    </location>
</feature>
<feature type="compositionally biased region" description="Low complexity" evidence="1">
    <location>
        <begin position="722"/>
        <end position="750"/>
    </location>
</feature>
<feature type="compositionally biased region" description="Low complexity" evidence="1">
    <location>
        <begin position="68"/>
        <end position="84"/>
    </location>
</feature>
<protein>
    <recommendedName>
        <fullName evidence="2">DH domain-containing protein</fullName>
    </recommendedName>
</protein>
<feature type="region of interest" description="Disordered" evidence="1">
    <location>
        <begin position="1037"/>
        <end position="1102"/>
    </location>
</feature>
<dbReference type="InterPro" id="IPR001331">
    <property type="entry name" value="GDS_CDC24_CS"/>
</dbReference>
<dbReference type="Proteomes" id="UP000245783">
    <property type="component" value="Unassembled WGS sequence"/>
</dbReference>
<feature type="compositionally biased region" description="Polar residues" evidence="1">
    <location>
        <begin position="565"/>
        <end position="581"/>
    </location>
</feature>
<dbReference type="PANTHER" id="PTHR12673">
    <property type="entry name" value="FACIOGENITAL DYSPLASIA PROTEIN"/>
    <property type="match status" value="1"/>
</dbReference>
<feature type="compositionally biased region" description="Polar residues" evidence="1">
    <location>
        <begin position="592"/>
        <end position="610"/>
    </location>
</feature>
<reference evidence="3 4" key="1">
    <citation type="journal article" date="2018" name="Mol. Biol. Evol.">
        <title>Broad Genomic Sampling Reveals a Smut Pathogenic Ancestry of the Fungal Clade Ustilaginomycotina.</title>
        <authorList>
            <person name="Kijpornyongpan T."/>
            <person name="Mondo S.J."/>
            <person name="Barry K."/>
            <person name="Sandor L."/>
            <person name="Lee J."/>
            <person name="Lipzen A."/>
            <person name="Pangilinan J."/>
            <person name="LaButti K."/>
            <person name="Hainaut M."/>
            <person name="Henrissat B."/>
            <person name="Grigoriev I.V."/>
            <person name="Spatafora J.W."/>
            <person name="Aime M.C."/>
        </authorList>
    </citation>
    <scope>NUCLEOTIDE SEQUENCE [LARGE SCALE GENOMIC DNA]</scope>
    <source>
        <strain evidence="3 4">MCA 4658</strain>
    </source>
</reference>
<dbReference type="InParanoid" id="A0A316W6S2"/>
<dbReference type="Pfam" id="PF00621">
    <property type="entry name" value="RhoGEF"/>
    <property type="match status" value="1"/>
</dbReference>
<dbReference type="SMART" id="SM00325">
    <property type="entry name" value="RhoGEF"/>
    <property type="match status" value="1"/>
</dbReference>
<evidence type="ECO:0000256" key="1">
    <source>
        <dbReference type="SAM" id="MobiDB-lite"/>
    </source>
</evidence>
<feature type="compositionally biased region" description="Polar residues" evidence="1">
    <location>
        <begin position="1403"/>
        <end position="1420"/>
    </location>
</feature>
<dbReference type="GO" id="GO:0005085">
    <property type="term" value="F:guanyl-nucleotide exchange factor activity"/>
    <property type="evidence" value="ECO:0007669"/>
    <property type="project" value="InterPro"/>
</dbReference>
<dbReference type="SUPFAM" id="SSF48065">
    <property type="entry name" value="DBL homology domain (DH-domain)"/>
    <property type="match status" value="1"/>
</dbReference>
<feature type="region of interest" description="Disordered" evidence="1">
    <location>
        <begin position="1403"/>
        <end position="1423"/>
    </location>
</feature>
<feature type="compositionally biased region" description="Basic and acidic residues" evidence="1">
    <location>
        <begin position="751"/>
        <end position="762"/>
    </location>
</feature>
<dbReference type="CDD" id="cd00160">
    <property type="entry name" value="RhoGEF"/>
    <property type="match status" value="1"/>
</dbReference>
<feature type="compositionally biased region" description="Polar residues" evidence="1">
    <location>
        <begin position="1237"/>
        <end position="1249"/>
    </location>
</feature>
<dbReference type="Gene3D" id="3.80.10.10">
    <property type="entry name" value="Ribonuclease Inhibitor"/>
    <property type="match status" value="1"/>
</dbReference>
<dbReference type="Gene3D" id="1.20.900.10">
    <property type="entry name" value="Dbl homology (DH) domain"/>
    <property type="match status" value="1"/>
</dbReference>
<gene>
    <name evidence="3" type="ORF">IE81DRAFT_163298</name>
</gene>